<keyword evidence="2" id="KW-1185">Reference proteome</keyword>
<organism evidence="1 2">
    <name type="scientific">Characodon lateralis</name>
    <dbReference type="NCBI Taxonomy" id="208331"/>
    <lineage>
        <taxon>Eukaryota</taxon>
        <taxon>Metazoa</taxon>
        <taxon>Chordata</taxon>
        <taxon>Craniata</taxon>
        <taxon>Vertebrata</taxon>
        <taxon>Euteleostomi</taxon>
        <taxon>Actinopterygii</taxon>
        <taxon>Neopterygii</taxon>
        <taxon>Teleostei</taxon>
        <taxon>Neoteleostei</taxon>
        <taxon>Acanthomorphata</taxon>
        <taxon>Ovalentaria</taxon>
        <taxon>Atherinomorphae</taxon>
        <taxon>Cyprinodontiformes</taxon>
        <taxon>Goodeidae</taxon>
        <taxon>Characodon</taxon>
    </lineage>
</organism>
<dbReference type="EMBL" id="JAHUTJ010078771">
    <property type="protein sequence ID" value="MED6295380.1"/>
    <property type="molecule type" value="Genomic_DNA"/>
</dbReference>
<name>A0ABU7FAL6_9TELE</name>
<dbReference type="Proteomes" id="UP001352852">
    <property type="component" value="Unassembled WGS sequence"/>
</dbReference>
<gene>
    <name evidence="1" type="ORF">CHARACLAT_031284</name>
</gene>
<proteinExistence type="predicted"/>
<comment type="caution">
    <text evidence="1">The sequence shown here is derived from an EMBL/GenBank/DDBJ whole genome shotgun (WGS) entry which is preliminary data.</text>
</comment>
<sequence>MFPSHMCSLSNYTNGVTPVTHRMTAEAIYAYVIRVSVPYFFSRAVRMSFASPLPGRFVACWLELQYFCPLQVSLLIVGDGSGRAPSPSSRLLVTVSVVLLQLGCC</sequence>
<evidence type="ECO:0000313" key="2">
    <source>
        <dbReference type="Proteomes" id="UP001352852"/>
    </source>
</evidence>
<accession>A0ABU7FAL6</accession>
<reference evidence="1 2" key="1">
    <citation type="submission" date="2021-06" db="EMBL/GenBank/DDBJ databases">
        <authorList>
            <person name="Palmer J.M."/>
        </authorList>
    </citation>
    <scope>NUCLEOTIDE SEQUENCE [LARGE SCALE GENOMIC DNA]</scope>
    <source>
        <strain evidence="1 2">CL_MEX2019</strain>
        <tissue evidence="1">Muscle</tissue>
    </source>
</reference>
<evidence type="ECO:0000313" key="1">
    <source>
        <dbReference type="EMBL" id="MED6295380.1"/>
    </source>
</evidence>
<protein>
    <submittedName>
        <fullName evidence="1">Uncharacterized protein</fullName>
    </submittedName>
</protein>